<organism evidence="6 7">
    <name type="scientific">Mycena indigotica</name>
    <dbReference type="NCBI Taxonomy" id="2126181"/>
    <lineage>
        <taxon>Eukaryota</taxon>
        <taxon>Fungi</taxon>
        <taxon>Dikarya</taxon>
        <taxon>Basidiomycota</taxon>
        <taxon>Agaricomycotina</taxon>
        <taxon>Agaricomycetes</taxon>
        <taxon>Agaricomycetidae</taxon>
        <taxon>Agaricales</taxon>
        <taxon>Marasmiineae</taxon>
        <taxon>Mycenaceae</taxon>
        <taxon>Mycena</taxon>
    </lineage>
</organism>
<keyword evidence="1" id="KW-0479">Metal-binding</keyword>
<evidence type="ECO:0000256" key="3">
    <source>
        <dbReference type="ARBA" id="ARBA00022833"/>
    </source>
</evidence>
<dbReference type="InterPro" id="IPR002893">
    <property type="entry name" value="Znf_MYND"/>
</dbReference>
<keyword evidence="2 4" id="KW-0863">Zinc-finger</keyword>
<keyword evidence="3" id="KW-0862">Zinc</keyword>
<evidence type="ECO:0000256" key="1">
    <source>
        <dbReference type="ARBA" id="ARBA00022723"/>
    </source>
</evidence>
<feature type="domain" description="MYND-type" evidence="5">
    <location>
        <begin position="436"/>
        <end position="474"/>
    </location>
</feature>
<reference evidence="6" key="1">
    <citation type="submission" date="2020-05" db="EMBL/GenBank/DDBJ databases">
        <title>Mycena genomes resolve the evolution of fungal bioluminescence.</title>
        <authorList>
            <person name="Tsai I.J."/>
        </authorList>
    </citation>
    <scope>NUCLEOTIDE SEQUENCE</scope>
    <source>
        <strain evidence="6">171206Taipei</strain>
    </source>
</reference>
<dbReference type="OrthoDB" id="2884576at2759"/>
<evidence type="ECO:0000259" key="5">
    <source>
        <dbReference type="PROSITE" id="PS50865"/>
    </source>
</evidence>
<dbReference type="EMBL" id="JACAZF010000002">
    <property type="protein sequence ID" value="KAF7312770.1"/>
    <property type="molecule type" value="Genomic_DNA"/>
</dbReference>
<dbReference type="PROSITE" id="PS50865">
    <property type="entry name" value="ZF_MYND_2"/>
    <property type="match status" value="1"/>
</dbReference>
<evidence type="ECO:0000313" key="7">
    <source>
        <dbReference type="Proteomes" id="UP000636479"/>
    </source>
</evidence>
<dbReference type="GeneID" id="59342299"/>
<dbReference type="AlphaFoldDB" id="A0A8H6T637"/>
<dbReference type="GO" id="GO:0008270">
    <property type="term" value="F:zinc ion binding"/>
    <property type="evidence" value="ECO:0007669"/>
    <property type="project" value="UniProtKB-KW"/>
</dbReference>
<keyword evidence="7" id="KW-1185">Reference proteome</keyword>
<dbReference type="RefSeq" id="XP_037224878.1">
    <property type="nucleotide sequence ID" value="XM_037359783.1"/>
</dbReference>
<protein>
    <submittedName>
        <fullName evidence="6">MYND-type domain-containing protein</fullName>
    </submittedName>
</protein>
<dbReference type="Pfam" id="PF01753">
    <property type="entry name" value="zf-MYND"/>
    <property type="match status" value="1"/>
</dbReference>
<evidence type="ECO:0000313" key="6">
    <source>
        <dbReference type="EMBL" id="KAF7312770.1"/>
    </source>
</evidence>
<evidence type="ECO:0000256" key="2">
    <source>
        <dbReference type="ARBA" id="ARBA00022771"/>
    </source>
</evidence>
<comment type="caution">
    <text evidence="6">The sequence shown here is derived from an EMBL/GenBank/DDBJ whole genome shotgun (WGS) entry which is preliminary data.</text>
</comment>
<dbReference type="SUPFAM" id="SSF144232">
    <property type="entry name" value="HIT/MYND zinc finger-like"/>
    <property type="match status" value="1"/>
</dbReference>
<dbReference type="Proteomes" id="UP000636479">
    <property type="component" value="Unassembled WGS sequence"/>
</dbReference>
<evidence type="ECO:0000256" key="4">
    <source>
        <dbReference type="PROSITE-ProRule" id="PRU00134"/>
    </source>
</evidence>
<name>A0A8H6T637_9AGAR</name>
<sequence length="638" mass="71029">MDCPRPLLALQHSQLSQRPTMHPSLRLAQLNLNMLPRGLQNRGKAAANKSLQDWEAVAAHCLALQKLSRFYIPFVHANLDPLDIPKKPLTMEDDLLPDAVLRAVLALQVLTRMCDAMVIDNIAKAELWARVWPWVKFLENIAVYHPQAVPAKHPIFTVLIGPLQFVPAADGNESIAALCNTPGVLAFCGRVWDRMKTLSVHEAGGPAAFVMLHIIISSHLRTPTPAILDELSSDLANGSRDLMSLIVGGLEFPQHCDCHVMPVPPHLSSLLALTSLAAGSDHAEALLEAGALRAIIGLLGKLNDLNYANVMEDTLKVLILLLDPKFVDRCLPRALDGVMSILAAILTNHAVDSIPRELFLHLLYDIIPAALIHRDVASQCASLSGNWAGSGEMRADNEIRAAWDSVLLLFQQTATSFAFYRSPAWVHRQMCHNPDCKNIQPLAEFKRCAGCGFAVYCDRACQKAGWKRGHRGLCKTTALPIDQLDTRQSRFIRYIVFSDYQRNKFGILLSQLEFMYERGPKTRFVTVFDYRTRTADAPLTVAVIPLSTPELDGCRFRAYDWGEQLRTGCHVVLCPGYANRMEVHLWSTSNELADGLLELLALLPQGIEFPSETELEAAFPEIHRRLVELSEWDVDEVY</sequence>
<proteinExistence type="predicted"/>
<dbReference type="Gene3D" id="6.10.140.2220">
    <property type="match status" value="1"/>
</dbReference>
<accession>A0A8H6T637</accession>
<gene>
    <name evidence="6" type="ORF">MIND_00292100</name>
</gene>